<organism evidence="2 3">
    <name type="scientific">Wandonia haliotis</name>
    <dbReference type="NCBI Taxonomy" id="574963"/>
    <lineage>
        <taxon>Bacteria</taxon>
        <taxon>Pseudomonadati</taxon>
        <taxon>Bacteroidota</taxon>
        <taxon>Flavobacteriia</taxon>
        <taxon>Flavobacteriales</taxon>
        <taxon>Crocinitomicaceae</taxon>
        <taxon>Wandonia</taxon>
    </lineage>
</organism>
<feature type="coiled-coil region" evidence="1">
    <location>
        <begin position="73"/>
        <end position="108"/>
    </location>
</feature>
<keyword evidence="3" id="KW-1185">Reference proteome</keyword>
<name>A0ABN1MN27_9FLAO</name>
<feature type="coiled-coil region" evidence="1">
    <location>
        <begin position="499"/>
        <end position="567"/>
    </location>
</feature>
<protein>
    <submittedName>
        <fullName evidence="2">DUF349 domain-containing protein</fullName>
    </submittedName>
</protein>
<evidence type="ECO:0000313" key="3">
    <source>
        <dbReference type="Proteomes" id="UP001501126"/>
    </source>
</evidence>
<dbReference type="Pfam" id="PF03993">
    <property type="entry name" value="DUF349"/>
    <property type="match status" value="5"/>
</dbReference>
<proteinExistence type="predicted"/>
<keyword evidence="1" id="KW-0175">Coiled coil</keyword>
<dbReference type="EMBL" id="BAAAFH010000003">
    <property type="protein sequence ID" value="GAA0874690.1"/>
    <property type="molecule type" value="Genomic_DNA"/>
</dbReference>
<sequence length="567" mass="67128">MEKKEFIEKLRELTSGEDALAVSQEVNELKTKFNDLILEEERQHQVKHLEENGADVPMEPYFDKLNDEFFEIYAAYREKRKKQLDAIREEETENLRQKRTLIDRLRSLISEEENIGAAFAVQKEIQEKWKAIGDIAREKRQDIQNEYSRLMEEFFYNMKIYKELKEHDLRRNQQLKQEIIDKLKSLSENEVIKEVETELKALQHDWEEIGPTFQSEWEAIKEEYWAIVKSLYERIKEFYDEKRQEMAKNIEQKQELVEKTKAVFAKTAEADSHKVWEDLTGELLAIQEEWKTIGFGPRKENEEIWKEFRGICDQFFANKKEFYKGRQSGFDGIKEKKEALIEKVNALKTSTDWKETTRKIVAIQKEWKQIGGAGPRYEQRLWKTFRAACDEFFNAKQAYFDELDKANEANLSKKEELIRRIEAYQPGDDKEVVLNDLKAFAQEFNEIGNVPFKEKDRIYKEFKTALDKHYADMNLKGAEKEKVLFSAKLDTIVSSPDAERLLNDERRAIMQQIQKAEQEIRQLENNLGFFANSKGADALKKEVEKKIASAEQKIEELQTKLEMIPNE</sequence>
<feature type="coiled-coil region" evidence="1">
    <location>
        <begin position="236"/>
        <end position="263"/>
    </location>
</feature>
<evidence type="ECO:0000256" key="1">
    <source>
        <dbReference type="SAM" id="Coils"/>
    </source>
</evidence>
<dbReference type="InterPro" id="IPR007139">
    <property type="entry name" value="DUF349"/>
</dbReference>
<dbReference type="RefSeq" id="WP_343785596.1">
    <property type="nucleotide sequence ID" value="NZ_BAAAFH010000003.1"/>
</dbReference>
<accession>A0ABN1MN27</accession>
<feature type="coiled-coil region" evidence="1">
    <location>
        <begin position="133"/>
        <end position="189"/>
    </location>
</feature>
<gene>
    <name evidence="2" type="ORF">GCM10009118_10980</name>
</gene>
<evidence type="ECO:0000313" key="2">
    <source>
        <dbReference type="EMBL" id="GAA0874690.1"/>
    </source>
</evidence>
<reference evidence="2 3" key="1">
    <citation type="journal article" date="2019" name="Int. J. Syst. Evol. Microbiol.">
        <title>The Global Catalogue of Microorganisms (GCM) 10K type strain sequencing project: providing services to taxonomists for standard genome sequencing and annotation.</title>
        <authorList>
            <consortium name="The Broad Institute Genomics Platform"/>
            <consortium name="The Broad Institute Genome Sequencing Center for Infectious Disease"/>
            <person name="Wu L."/>
            <person name="Ma J."/>
        </authorList>
    </citation>
    <scope>NUCLEOTIDE SEQUENCE [LARGE SCALE GENOMIC DNA]</scope>
    <source>
        <strain evidence="2 3">JCM 16083</strain>
    </source>
</reference>
<comment type="caution">
    <text evidence="2">The sequence shown here is derived from an EMBL/GenBank/DDBJ whole genome shotgun (WGS) entry which is preliminary data.</text>
</comment>
<dbReference type="Proteomes" id="UP001501126">
    <property type="component" value="Unassembled WGS sequence"/>
</dbReference>